<dbReference type="Proteomes" id="UP000722125">
    <property type="component" value="Unassembled WGS sequence"/>
</dbReference>
<keyword evidence="2" id="KW-1185">Reference proteome</keyword>
<dbReference type="InterPro" id="IPR023393">
    <property type="entry name" value="START-like_dom_sf"/>
</dbReference>
<protein>
    <submittedName>
        <fullName evidence="1">DUF2505 family protein</fullName>
    </submittedName>
</protein>
<dbReference type="EMBL" id="JAHBOH010000001">
    <property type="protein sequence ID" value="MBT0994568.1"/>
    <property type="molecule type" value="Genomic_DNA"/>
</dbReference>
<name>A0ABS5TZI2_9CELL</name>
<proteinExistence type="predicted"/>
<dbReference type="Gene3D" id="3.30.530.20">
    <property type="match status" value="1"/>
</dbReference>
<dbReference type="Pfam" id="PF10698">
    <property type="entry name" value="DUF2505"/>
    <property type="match status" value="1"/>
</dbReference>
<organism evidence="1 2">
    <name type="scientific">Cellulomonas fulva</name>
    <dbReference type="NCBI Taxonomy" id="2835530"/>
    <lineage>
        <taxon>Bacteria</taxon>
        <taxon>Bacillati</taxon>
        <taxon>Actinomycetota</taxon>
        <taxon>Actinomycetes</taxon>
        <taxon>Micrococcales</taxon>
        <taxon>Cellulomonadaceae</taxon>
        <taxon>Cellulomonas</taxon>
    </lineage>
</organism>
<dbReference type="InterPro" id="IPR019639">
    <property type="entry name" value="DUF2505"/>
</dbReference>
<evidence type="ECO:0000313" key="1">
    <source>
        <dbReference type="EMBL" id="MBT0994568.1"/>
    </source>
</evidence>
<dbReference type="RefSeq" id="WP_214349785.1">
    <property type="nucleotide sequence ID" value="NZ_JAHBOH010000001.1"/>
</dbReference>
<sequence length="174" mass="18014">MRLTEMLLLSTDPRSAASLLADPAFVARCVRASGATPDEVDVAGAAPGAFRIRTRRGLTSDQVPAPLRAFARGRLEITQVEEWGAPDSDGDRAGTVAVDVTGTPVRLRGTVTLVAHGPGTSALRYAGDLHAGVPVFAEVVERAVAEAVRTALSATAEVAELTLRPGSRPGPHSA</sequence>
<accession>A0ABS5TZI2</accession>
<evidence type="ECO:0000313" key="2">
    <source>
        <dbReference type="Proteomes" id="UP000722125"/>
    </source>
</evidence>
<gene>
    <name evidence="1" type="ORF">KIN34_09745</name>
</gene>
<comment type="caution">
    <text evidence="1">The sequence shown here is derived from an EMBL/GenBank/DDBJ whole genome shotgun (WGS) entry which is preliminary data.</text>
</comment>
<dbReference type="SUPFAM" id="SSF55961">
    <property type="entry name" value="Bet v1-like"/>
    <property type="match status" value="1"/>
</dbReference>
<reference evidence="1 2" key="1">
    <citation type="submission" date="2021-05" db="EMBL/GenBank/DDBJ databases">
        <title>Description of Cellulomonas sp. DKR-3 sp. nov.</title>
        <authorList>
            <person name="Dahal R.H."/>
            <person name="Chaudhary D.K."/>
        </authorList>
    </citation>
    <scope>NUCLEOTIDE SEQUENCE [LARGE SCALE GENOMIC DNA]</scope>
    <source>
        <strain evidence="1 2">DKR-3</strain>
    </source>
</reference>